<protein>
    <submittedName>
        <fullName evidence="2">DUF3014 domain-containing protein</fullName>
    </submittedName>
</protein>
<keyword evidence="1" id="KW-1133">Transmembrane helix</keyword>
<organism evidence="2 3">
    <name type="scientific">Corallococcus aberystwythensis</name>
    <dbReference type="NCBI Taxonomy" id="2316722"/>
    <lineage>
        <taxon>Bacteria</taxon>
        <taxon>Pseudomonadati</taxon>
        <taxon>Myxococcota</taxon>
        <taxon>Myxococcia</taxon>
        <taxon>Myxococcales</taxon>
        <taxon>Cystobacterineae</taxon>
        <taxon>Myxococcaceae</taxon>
        <taxon>Corallococcus</taxon>
    </lineage>
</organism>
<keyword evidence="1" id="KW-0812">Transmembrane</keyword>
<feature type="non-terminal residue" evidence="2">
    <location>
        <position position="51"/>
    </location>
</feature>
<evidence type="ECO:0000256" key="1">
    <source>
        <dbReference type="SAM" id="Phobius"/>
    </source>
</evidence>
<keyword evidence="3" id="KW-1185">Reference proteome</keyword>
<proteinExistence type="predicted"/>
<comment type="caution">
    <text evidence="2">The sequence shown here is derived from an EMBL/GenBank/DDBJ whole genome shotgun (WGS) entry which is preliminary data.</text>
</comment>
<dbReference type="EMBL" id="RAWK01000283">
    <property type="protein sequence ID" value="RKH56403.1"/>
    <property type="molecule type" value="Genomic_DNA"/>
</dbReference>
<dbReference type="Proteomes" id="UP000267003">
    <property type="component" value="Unassembled WGS sequence"/>
</dbReference>
<accession>A0A3A8PJ91</accession>
<sequence length="51" mass="5295">MTPSDNAPRPPSPVRSMRWPLGIAAGVVLLAGAGLFLLRTPEPPPAPPPEV</sequence>
<keyword evidence="1" id="KW-0472">Membrane</keyword>
<dbReference type="AlphaFoldDB" id="A0A3A8PJ91"/>
<evidence type="ECO:0000313" key="2">
    <source>
        <dbReference type="EMBL" id="RKH56403.1"/>
    </source>
</evidence>
<feature type="transmembrane region" description="Helical" evidence="1">
    <location>
        <begin position="20"/>
        <end position="38"/>
    </location>
</feature>
<evidence type="ECO:0000313" key="3">
    <source>
        <dbReference type="Proteomes" id="UP000267003"/>
    </source>
</evidence>
<reference evidence="3" key="1">
    <citation type="submission" date="2018-09" db="EMBL/GenBank/DDBJ databases">
        <authorList>
            <person name="Livingstone P.G."/>
            <person name="Whitworth D.E."/>
        </authorList>
    </citation>
    <scope>NUCLEOTIDE SEQUENCE [LARGE SCALE GENOMIC DNA]</scope>
    <source>
        <strain evidence="3">AB050A</strain>
    </source>
</reference>
<name>A0A3A8PJ91_9BACT</name>
<gene>
    <name evidence="2" type="ORF">D7W81_34010</name>
</gene>